<dbReference type="PANTHER" id="PTHR45228">
    <property type="entry name" value="CYCLIC DI-GMP PHOSPHODIESTERASE TM_0186-RELATED"/>
    <property type="match status" value="1"/>
</dbReference>
<sequence length="378" mass="42677">MLKIKINELKKGDVIAEHILNPEGQVLLAAGTSLTDKTISLLKLWEIQEIRVREEKDTDDDIRLSLQFDEIISKNSQLFDKIKKIADSDSPPVEELPTIFNKKSTQQYHDISDKFSKILFDLPQTKDIMPLTVMANIICHYAATTVGVLAYTLKREITPSMQENLTNHSISVAIISAKIAKLLGHPDAVIHTIALGALLHDIGKIKLPENLLHKSDCQSAEEELQYQSHVQAGYEIIKSLGLPREANLILLQHHEYQDGSGFPLHLPAAKIHPYAQIVAFANFFDSLLHEKNTPPNFFAIRKRLTQEGATKFDTTIIDTFDHYLESFVFNVNVELNDGRTAEVVYNHPFYMSLVVRTVNGEFIDLSKNKDLFIAKLVV</sequence>
<dbReference type="OrthoDB" id="9759601at2"/>
<dbReference type="NCBIfam" id="TIGR00277">
    <property type="entry name" value="HDIG"/>
    <property type="match status" value="1"/>
</dbReference>
<gene>
    <name evidence="3" type="ORF">SAMN04490355_100865</name>
</gene>
<dbReference type="InterPro" id="IPR003607">
    <property type="entry name" value="HD/PDEase_dom"/>
</dbReference>
<dbReference type="Proteomes" id="UP000199520">
    <property type="component" value="Unassembled WGS sequence"/>
</dbReference>
<accession>A0A1I4IJI4</accession>
<evidence type="ECO:0000313" key="3">
    <source>
        <dbReference type="EMBL" id="SFL53971.1"/>
    </source>
</evidence>
<dbReference type="EMBL" id="FOTS01000008">
    <property type="protein sequence ID" value="SFL53971.1"/>
    <property type="molecule type" value="Genomic_DNA"/>
</dbReference>
<dbReference type="Pfam" id="PF13487">
    <property type="entry name" value="HD_5"/>
    <property type="match status" value="1"/>
</dbReference>
<feature type="domain" description="HD-GYP" evidence="2">
    <location>
        <begin position="143"/>
        <end position="336"/>
    </location>
</feature>
<dbReference type="RefSeq" id="WP_090933884.1">
    <property type="nucleotide sequence ID" value="NZ_FOTS01000008.1"/>
</dbReference>
<reference evidence="4" key="1">
    <citation type="submission" date="2016-10" db="EMBL/GenBank/DDBJ databases">
        <authorList>
            <person name="Varghese N."/>
            <person name="Submissions S."/>
        </authorList>
    </citation>
    <scope>NUCLEOTIDE SEQUENCE [LARGE SCALE GENOMIC DNA]</scope>
    <source>
        <strain evidence="4">DSM 13327</strain>
    </source>
</reference>
<feature type="domain" description="HD" evidence="1">
    <location>
        <begin position="165"/>
        <end position="287"/>
    </location>
</feature>
<organism evidence="3 4">
    <name type="scientific">Pelosinus propionicus DSM 13327</name>
    <dbReference type="NCBI Taxonomy" id="1123291"/>
    <lineage>
        <taxon>Bacteria</taxon>
        <taxon>Bacillati</taxon>
        <taxon>Bacillota</taxon>
        <taxon>Negativicutes</taxon>
        <taxon>Selenomonadales</taxon>
        <taxon>Sporomusaceae</taxon>
        <taxon>Pelosinus</taxon>
    </lineage>
</organism>
<dbReference type="InterPro" id="IPR006674">
    <property type="entry name" value="HD_domain"/>
</dbReference>
<dbReference type="Gene3D" id="1.10.3210.10">
    <property type="entry name" value="Hypothetical protein af1432"/>
    <property type="match status" value="1"/>
</dbReference>
<evidence type="ECO:0000313" key="4">
    <source>
        <dbReference type="Proteomes" id="UP000199520"/>
    </source>
</evidence>
<dbReference type="InterPro" id="IPR052020">
    <property type="entry name" value="Cyclic_di-GMP/3'3'-cGAMP_PDE"/>
</dbReference>
<dbReference type="InterPro" id="IPR006675">
    <property type="entry name" value="HDIG_dom"/>
</dbReference>
<dbReference type="InterPro" id="IPR037522">
    <property type="entry name" value="HD_GYP_dom"/>
</dbReference>
<evidence type="ECO:0000259" key="2">
    <source>
        <dbReference type="PROSITE" id="PS51832"/>
    </source>
</evidence>
<dbReference type="PROSITE" id="PS51831">
    <property type="entry name" value="HD"/>
    <property type="match status" value="1"/>
</dbReference>
<name>A0A1I4IJI4_9FIRM</name>
<protein>
    <submittedName>
        <fullName evidence="3">HDIG domain-containing protein</fullName>
    </submittedName>
</protein>
<dbReference type="SMART" id="SM00471">
    <property type="entry name" value="HDc"/>
    <property type="match status" value="1"/>
</dbReference>
<dbReference type="PANTHER" id="PTHR45228:SF4">
    <property type="entry name" value="LIPOPROTEIN"/>
    <property type="match status" value="1"/>
</dbReference>
<dbReference type="PROSITE" id="PS51832">
    <property type="entry name" value="HD_GYP"/>
    <property type="match status" value="1"/>
</dbReference>
<evidence type="ECO:0000259" key="1">
    <source>
        <dbReference type="PROSITE" id="PS51831"/>
    </source>
</evidence>
<dbReference type="STRING" id="1123291.SAMN04490355_100865"/>
<dbReference type="SUPFAM" id="SSF109604">
    <property type="entry name" value="HD-domain/PDEase-like"/>
    <property type="match status" value="1"/>
</dbReference>
<dbReference type="AlphaFoldDB" id="A0A1I4IJI4"/>
<proteinExistence type="predicted"/>
<dbReference type="CDD" id="cd00077">
    <property type="entry name" value="HDc"/>
    <property type="match status" value="1"/>
</dbReference>
<keyword evidence="4" id="KW-1185">Reference proteome</keyword>